<gene>
    <name evidence="8" type="ORF">CIPAW_06G071400</name>
</gene>
<dbReference type="GO" id="GO:0046983">
    <property type="term" value="F:protein dimerization activity"/>
    <property type="evidence" value="ECO:0007669"/>
    <property type="project" value="InterPro"/>
</dbReference>
<evidence type="ECO:0000259" key="7">
    <source>
        <dbReference type="PROSITE" id="PS50888"/>
    </source>
</evidence>
<dbReference type="GO" id="GO:0005634">
    <property type="term" value="C:nucleus"/>
    <property type="evidence" value="ECO:0007669"/>
    <property type="project" value="UniProtKB-SubCell"/>
</dbReference>
<dbReference type="EMBL" id="CM031814">
    <property type="protein sequence ID" value="KAG6650849.1"/>
    <property type="molecule type" value="Genomic_DNA"/>
</dbReference>
<feature type="transmembrane region" description="Helical" evidence="6">
    <location>
        <begin position="41"/>
        <end position="57"/>
    </location>
</feature>
<dbReference type="Pfam" id="PF00010">
    <property type="entry name" value="HLH"/>
    <property type="match status" value="1"/>
</dbReference>
<evidence type="ECO:0000256" key="6">
    <source>
        <dbReference type="SAM" id="Phobius"/>
    </source>
</evidence>
<dbReference type="InterPro" id="IPR051358">
    <property type="entry name" value="TF_AMS/ICE1/BHLH6-like"/>
</dbReference>
<dbReference type="PROSITE" id="PS50888">
    <property type="entry name" value="BHLH"/>
    <property type="match status" value="1"/>
</dbReference>
<reference evidence="8" key="1">
    <citation type="submission" date="2020-12" db="EMBL/GenBank/DDBJ databases">
        <title>WGS assembly of Carya illinoinensis cv. Pawnee.</title>
        <authorList>
            <person name="Platts A."/>
            <person name="Shu S."/>
            <person name="Wright S."/>
            <person name="Barry K."/>
            <person name="Edger P."/>
            <person name="Pires J.C."/>
            <person name="Schmutz J."/>
        </authorList>
    </citation>
    <scope>NUCLEOTIDE SEQUENCE</scope>
    <source>
        <tissue evidence="8">Leaf</tissue>
    </source>
</reference>
<evidence type="ECO:0000256" key="4">
    <source>
        <dbReference type="ARBA" id="ARBA00023242"/>
    </source>
</evidence>
<evidence type="ECO:0000313" key="9">
    <source>
        <dbReference type="Proteomes" id="UP000811609"/>
    </source>
</evidence>
<feature type="domain" description="BHLH" evidence="7">
    <location>
        <begin position="398"/>
        <end position="447"/>
    </location>
</feature>
<proteinExistence type="predicted"/>
<protein>
    <recommendedName>
        <fullName evidence="7">BHLH domain-containing protein</fullName>
    </recommendedName>
</protein>
<dbReference type="Gene3D" id="4.10.280.10">
    <property type="entry name" value="Helix-loop-helix DNA-binding domain"/>
    <property type="match status" value="1"/>
</dbReference>
<dbReference type="SMART" id="SM00353">
    <property type="entry name" value="HLH"/>
    <property type="match status" value="1"/>
</dbReference>
<dbReference type="GO" id="GO:0043565">
    <property type="term" value="F:sequence-specific DNA binding"/>
    <property type="evidence" value="ECO:0007669"/>
    <property type="project" value="TreeGrafter"/>
</dbReference>
<evidence type="ECO:0000256" key="2">
    <source>
        <dbReference type="ARBA" id="ARBA00023015"/>
    </source>
</evidence>
<dbReference type="InterPro" id="IPR011598">
    <property type="entry name" value="bHLH_dom"/>
</dbReference>
<dbReference type="PANTHER" id="PTHR31945:SF63">
    <property type="entry name" value="TRANSCRIPTION FACTOR BHLH90"/>
    <property type="match status" value="1"/>
</dbReference>
<dbReference type="OrthoDB" id="1890947at2759"/>
<evidence type="ECO:0000256" key="1">
    <source>
        <dbReference type="ARBA" id="ARBA00004123"/>
    </source>
</evidence>
<keyword evidence="3" id="KW-0804">Transcription</keyword>
<dbReference type="Proteomes" id="UP000811609">
    <property type="component" value="Chromosome 6"/>
</dbReference>
<feature type="compositionally biased region" description="Polar residues" evidence="5">
    <location>
        <begin position="473"/>
        <end position="500"/>
    </location>
</feature>
<feature type="region of interest" description="Disordered" evidence="5">
    <location>
        <begin position="459"/>
        <end position="508"/>
    </location>
</feature>
<keyword evidence="6" id="KW-0472">Membrane</keyword>
<feature type="compositionally biased region" description="Basic and acidic residues" evidence="5">
    <location>
        <begin position="459"/>
        <end position="472"/>
    </location>
</feature>
<comment type="subcellular location">
    <subcellularLocation>
        <location evidence="1">Nucleus</location>
    </subcellularLocation>
</comment>
<accession>A0A8T1Q8X0</accession>
<sequence length="585" mass="66181">MFCILTLVMGQNPLSLQDSDSHCRRFATELDETLQFKRKSWLGLFCTIFVSILVTVFKGRHGRPLSVTPVLNRGTNKGKVLWMEDALKGLETLVEWLRPLAQTKAWEYCVVWKLGDDPSSGHCSIFCFFRFIEWIGCCCSGGVDRDKNMKEEPGEEHHSSPLCRDVHFEHPMRTKACQALAQLPSSMPLYSGFHGEVVISNQPRWIFSDANSSNSATSNDSFGTQVLIPVVGGLVELFATEHIPKDQKFIELITAQCNISFEQEAIGAWSYANPNLSDNHLDPEREDYLTNWSLPLHLPRLNPSIQALLPVIHSSSYPCVDRSSSGSNPSHRYPSLDLDSCQLSLHGTINKSIGKSSDSKKVKYSQCSLKRRTGTIANGRNMVENDETKVIQKKEREQYHSKNLVTERNRRNRIKDGLFTLRSLVPKISKMDRTAILGDAIGYIQELEEEVKQLRDELMENEEDRRKNESELKISTSDQIQGNATTPLPPTQRNQGLSSSGEKKKTEVQVEVNQISQRDFLIKFFCEHKRGGFTRLMESLHLLGLQVADANITTFYGNVLNVLKVEAKKDIQLKKLKSSLMELTS</sequence>
<keyword evidence="9" id="KW-1185">Reference proteome</keyword>
<keyword evidence="4" id="KW-0539">Nucleus</keyword>
<dbReference type="Pfam" id="PF22754">
    <property type="entry name" value="bHLH-TF_ACT-like_plant"/>
    <property type="match status" value="1"/>
</dbReference>
<evidence type="ECO:0000256" key="3">
    <source>
        <dbReference type="ARBA" id="ARBA00023163"/>
    </source>
</evidence>
<keyword evidence="6" id="KW-1133">Transmembrane helix</keyword>
<dbReference type="InterPro" id="IPR025610">
    <property type="entry name" value="MYC/MYB_N"/>
</dbReference>
<keyword evidence="6" id="KW-0812">Transmembrane</keyword>
<dbReference type="InterPro" id="IPR036638">
    <property type="entry name" value="HLH_DNA-bd_sf"/>
</dbReference>
<evidence type="ECO:0000313" key="8">
    <source>
        <dbReference type="EMBL" id="KAG6650849.1"/>
    </source>
</evidence>
<organism evidence="8 9">
    <name type="scientific">Carya illinoinensis</name>
    <name type="common">Pecan</name>
    <dbReference type="NCBI Taxonomy" id="32201"/>
    <lineage>
        <taxon>Eukaryota</taxon>
        <taxon>Viridiplantae</taxon>
        <taxon>Streptophyta</taxon>
        <taxon>Embryophyta</taxon>
        <taxon>Tracheophyta</taxon>
        <taxon>Spermatophyta</taxon>
        <taxon>Magnoliopsida</taxon>
        <taxon>eudicotyledons</taxon>
        <taxon>Gunneridae</taxon>
        <taxon>Pentapetalae</taxon>
        <taxon>rosids</taxon>
        <taxon>fabids</taxon>
        <taxon>Fagales</taxon>
        <taxon>Juglandaceae</taxon>
        <taxon>Carya</taxon>
    </lineage>
</organism>
<evidence type="ECO:0000256" key="5">
    <source>
        <dbReference type="SAM" id="MobiDB-lite"/>
    </source>
</evidence>
<comment type="caution">
    <text evidence="8">The sequence shown here is derived from an EMBL/GenBank/DDBJ whole genome shotgun (WGS) entry which is preliminary data.</text>
</comment>
<dbReference type="GO" id="GO:0003700">
    <property type="term" value="F:DNA-binding transcription factor activity"/>
    <property type="evidence" value="ECO:0007669"/>
    <property type="project" value="TreeGrafter"/>
</dbReference>
<name>A0A8T1Q8X0_CARIL</name>
<keyword evidence="2" id="KW-0805">Transcription regulation</keyword>
<dbReference type="InterPro" id="IPR054502">
    <property type="entry name" value="bHLH-TF_ACT-like_plant"/>
</dbReference>
<dbReference type="Pfam" id="PF14215">
    <property type="entry name" value="bHLH-MYC_N"/>
    <property type="match status" value="1"/>
</dbReference>
<dbReference type="PANTHER" id="PTHR31945">
    <property type="entry name" value="TRANSCRIPTION FACTOR SCREAM2-RELATED"/>
    <property type="match status" value="1"/>
</dbReference>
<dbReference type="SUPFAM" id="SSF47459">
    <property type="entry name" value="HLH, helix-loop-helix DNA-binding domain"/>
    <property type="match status" value="1"/>
</dbReference>
<dbReference type="AlphaFoldDB" id="A0A8T1Q8X0"/>